<keyword evidence="3" id="KW-1185">Reference proteome</keyword>
<reference evidence="3" key="1">
    <citation type="journal article" date="2019" name="Int. J. Syst. Evol. Microbiol.">
        <title>The Global Catalogue of Microorganisms (GCM) 10K type strain sequencing project: providing services to taxonomists for standard genome sequencing and annotation.</title>
        <authorList>
            <consortium name="The Broad Institute Genomics Platform"/>
            <consortium name="The Broad Institute Genome Sequencing Center for Infectious Disease"/>
            <person name="Wu L."/>
            <person name="Ma J."/>
        </authorList>
    </citation>
    <scope>NUCLEOTIDE SEQUENCE [LARGE SCALE GENOMIC DNA]</scope>
    <source>
        <strain evidence="3">JCM 15614</strain>
    </source>
</reference>
<evidence type="ECO:0000313" key="2">
    <source>
        <dbReference type="EMBL" id="GAA3179372.1"/>
    </source>
</evidence>
<dbReference type="EMBL" id="BAAAVV010000011">
    <property type="protein sequence ID" value="GAA3179372.1"/>
    <property type="molecule type" value="Genomic_DNA"/>
</dbReference>
<dbReference type="PROSITE" id="PS51318">
    <property type="entry name" value="TAT"/>
    <property type="match status" value="1"/>
</dbReference>
<dbReference type="InterPro" id="IPR006311">
    <property type="entry name" value="TAT_signal"/>
</dbReference>
<gene>
    <name evidence="2" type="ORF">GCM10010531_36740</name>
</gene>
<name>A0ABP6PNI9_9ACTN</name>
<proteinExistence type="predicted"/>
<evidence type="ECO:0000256" key="1">
    <source>
        <dbReference type="SAM" id="MobiDB-lite"/>
    </source>
</evidence>
<dbReference type="RefSeq" id="WP_344690479.1">
    <property type="nucleotide sequence ID" value="NZ_BAAAVV010000011.1"/>
</dbReference>
<organism evidence="2 3">
    <name type="scientific">Blastococcus jejuensis</name>
    <dbReference type="NCBI Taxonomy" id="351224"/>
    <lineage>
        <taxon>Bacteria</taxon>
        <taxon>Bacillati</taxon>
        <taxon>Actinomycetota</taxon>
        <taxon>Actinomycetes</taxon>
        <taxon>Geodermatophilales</taxon>
        <taxon>Geodermatophilaceae</taxon>
        <taxon>Blastococcus</taxon>
    </lineage>
</organism>
<dbReference type="Proteomes" id="UP001499924">
    <property type="component" value="Unassembled WGS sequence"/>
</dbReference>
<feature type="region of interest" description="Disordered" evidence="1">
    <location>
        <begin position="1"/>
        <end position="30"/>
    </location>
</feature>
<evidence type="ECO:0000313" key="3">
    <source>
        <dbReference type="Proteomes" id="UP001499924"/>
    </source>
</evidence>
<comment type="caution">
    <text evidence="2">The sequence shown here is derived from an EMBL/GenBank/DDBJ whole genome shotgun (WGS) entry which is preliminary data.</text>
</comment>
<sequence>MADDHQHGVSEPSDGEGPRHRHLPPPGFNRRQLLQGGAAVALGAAMAGPPGRIATAGINLASFSGIDPFVAGMHVHANYSEREASWEQQYAAAVGAGANVLWQTDHDFRARALNYVTLLRGTFIGATTGSFAQRAATFSASGPIRVLIEAAGTSRATQSLSMDTESTAVNFFRTGIDGQSIVHAFGASRLDPDALYEVVVQLSMHPAQSGRPAGIYSLRYRFRRNVTVARFKEGGGLIGVVRAPMPANGTTVTLTPLDDIRALWPDMLAIDHSSMGLSFQVTSPRRGVVADVNLRSVTIQRVRHDAAGILAAQRAMAQAWSAKYGITGLVSEEVSLGPGAIAHCNVFGAPPEFNLKADLTTSNWQPWYRDYITRQHTRGGLVSWNHAFGFQVGPVLSAAAQVTKRRQIFAQLSANNLLGADILEVGYNLRGFMPMDQHCQLWDTFSRRARWLTGNGVSDDHSGRPWQSLGNGHLTGIWAASSSERDLAAALAGGRAFAFHPGRTRGLQLDTLVDDLVPMGKASVSSATSRRIAIQVAQLPADCTVELLIGPVDYTGQDPGTSLVRSWGAAAFGAGGTGTVTADINTTASCFVRTQIRRSGALTATGNPTWLLRQPPPGGIPTARAA</sequence>
<protein>
    <submittedName>
        <fullName evidence="2">Uncharacterized protein</fullName>
    </submittedName>
</protein>
<dbReference type="Gene3D" id="3.20.20.140">
    <property type="entry name" value="Metal-dependent hydrolases"/>
    <property type="match status" value="1"/>
</dbReference>
<accession>A0ABP6PNI9</accession>